<evidence type="ECO:0000256" key="3">
    <source>
        <dbReference type="ARBA" id="ARBA00023157"/>
    </source>
</evidence>
<evidence type="ECO:0000256" key="2">
    <source>
        <dbReference type="ARBA" id="ARBA00022833"/>
    </source>
</evidence>
<dbReference type="InterPro" id="IPR000397">
    <property type="entry name" value="Heat_shock_Hsp33"/>
</dbReference>
<dbReference type="GO" id="GO:0051082">
    <property type="term" value="F:unfolded protein binding"/>
    <property type="evidence" value="ECO:0007669"/>
    <property type="project" value="InterPro"/>
</dbReference>
<dbReference type="SUPFAM" id="SSF64397">
    <property type="entry name" value="Hsp33 domain"/>
    <property type="match status" value="1"/>
</dbReference>
<evidence type="ECO:0000313" key="6">
    <source>
        <dbReference type="EMBL" id="SNT67897.1"/>
    </source>
</evidence>
<evidence type="ECO:0000256" key="1">
    <source>
        <dbReference type="ARBA" id="ARBA00022490"/>
    </source>
</evidence>
<dbReference type="GO" id="GO:0042026">
    <property type="term" value="P:protein refolding"/>
    <property type="evidence" value="ECO:0007669"/>
    <property type="project" value="TreeGrafter"/>
</dbReference>
<dbReference type="InterPro" id="IPR016153">
    <property type="entry name" value="Heat_shock_Hsp33_N"/>
</dbReference>
<dbReference type="GO" id="GO:0005737">
    <property type="term" value="C:cytoplasm"/>
    <property type="evidence" value="ECO:0007669"/>
    <property type="project" value="InterPro"/>
</dbReference>
<dbReference type="Gene3D" id="3.90.1280.10">
    <property type="entry name" value="HSP33 redox switch-like"/>
    <property type="match status" value="1"/>
</dbReference>
<dbReference type="Proteomes" id="UP000198346">
    <property type="component" value="Unassembled WGS sequence"/>
</dbReference>
<evidence type="ECO:0000313" key="7">
    <source>
        <dbReference type="Proteomes" id="UP000198346"/>
    </source>
</evidence>
<reference evidence="6 7" key="1">
    <citation type="submission" date="2017-07" db="EMBL/GenBank/DDBJ databases">
        <authorList>
            <person name="Sun Z.S."/>
            <person name="Albrecht U."/>
            <person name="Echele G."/>
            <person name="Lee C.C."/>
        </authorList>
    </citation>
    <scope>NUCLEOTIDE SEQUENCE [LARGE SCALE GENOMIC DNA]</scope>
    <source>
        <strain evidence="6 7">CGMCC 1.12710</strain>
    </source>
</reference>
<dbReference type="AlphaFoldDB" id="A0A239PJS6"/>
<keyword evidence="4" id="KW-0143">Chaperone</keyword>
<accession>A0A239PJS6</accession>
<dbReference type="CDD" id="cd00498">
    <property type="entry name" value="Hsp33"/>
    <property type="match status" value="1"/>
</dbReference>
<evidence type="ECO:0000256" key="4">
    <source>
        <dbReference type="ARBA" id="ARBA00023186"/>
    </source>
</evidence>
<dbReference type="Pfam" id="PF01430">
    <property type="entry name" value="HSP33"/>
    <property type="match status" value="1"/>
</dbReference>
<keyword evidence="7" id="KW-1185">Reference proteome</keyword>
<dbReference type="InterPro" id="IPR016154">
    <property type="entry name" value="Heat_shock_Hsp33_C"/>
</dbReference>
<proteinExistence type="predicted"/>
<gene>
    <name evidence="6" type="ORF">SAMN06297382_0390</name>
</gene>
<dbReference type="EMBL" id="FZQA01000001">
    <property type="protein sequence ID" value="SNT67897.1"/>
    <property type="molecule type" value="Genomic_DNA"/>
</dbReference>
<dbReference type="SUPFAM" id="SSF118352">
    <property type="entry name" value="HSP33 redox switch-like"/>
    <property type="match status" value="1"/>
</dbReference>
<dbReference type="InterPro" id="IPR023212">
    <property type="entry name" value="Hsp33_helix_hairpin_bin_dom_sf"/>
</dbReference>
<protein>
    <submittedName>
        <fullName evidence="6">Molecular chaperone Hsp33</fullName>
    </submittedName>
</protein>
<keyword evidence="1" id="KW-0963">Cytoplasm</keyword>
<dbReference type="PANTHER" id="PTHR30111:SF1">
    <property type="entry name" value="33 KDA CHAPERONIN"/>
    <property type="match status" value="1"/>
</dbReference>
<evidence type="ECO:0000256" key="5">
    <source>
        <dbReference type="ARBA" id="ARBA00023284"/>
    </source>
</evidence>
<keyword evidence="5" id="KW-0676">Redox-active center</keyword>
<dbReference type="GO" id="GO:0044183">
    <property type="term" value="F:protein folding chaperone"/>
    <property type="evidence" value="ECO:0007669"/>
    <property type="project" value="TreeGrafter"/>
</dbReference>
<sequence length="296" mass="31778">MAENGRTDAREDRILPFQLESGPVRGRVVRLGSAIDRILRPHPFSTPVKELVGEAAALAAMMGASLKFSGRLTLQAQGDGPVPLLVADYWTDGRLRATARVAHAPAPDARGLGALVGRGHLAFTIDQGPDMDRYQGVAPIEGDSLAAAAAGYFARSEQIPTALSLVAGRVQRPGEGEVWRAGGVMAQLMPGGEGDRDLWARAGALLETTQADELLDPDLSPERLLYRLFHEEGVRAFEAKDVRAWCGCDAGRIAAVLARYDEAALAGMVEDGFIRAACDFCRTEYLFDRHGREVAA</sequence>
<organism evidence="6 7">
    <name type="scientific">Amphiplicatus metriothermophilus</name>
    <dbReference type="NCBI Taxonomy" id="1519374"/>
    <lineage>
        <taxon>Bacteria</taxon>
        <taxon>Pseudomonadati</taxon>
        <taxon>Pseudomonadota</taxon>
        <taxon>Alphaproteobacteria</taxon>
        <taxon>Parvularculales</taxon>
        <taxon>Parvularculaceae</taxon>
        <taxon>Amphiplicatus</taxon>
    </lineage>
</organism>
<keyword evidence="2" id="KW-0862">Zinc</keyword>
<dbReference type="Gene3D" id="3.55.30.10">
    <property type="entry name" value="Hsp33 domain"/>
    <property type="match status" value="1"/>
</dbReference>
<dbReference type="PIRSF" id="PIRSF005261">
    <property type="entry name" value="Heat_shock_Hsp33"/>
    <property type="match status" value="1"/>
</dbReference>
<dbReference type="OrthoDB" id="9793753at2"/>
<dbReference type="RefSeq" id="WP_089410896.1">
    <property type="nucleotide sequence ID" value="NZ_FZQA01000001.1"/>
</dbReference>
<keyword evidence="3" id="KW-1015">Disulfide bond</keyword>
<name>A0A239PJS6_9PROT</name>
<dbReference type="PANTHER" id="PTHR30111">
    <property type="entry name" value="33 KDA CHAPERONIN"/>
    <property type="match status" value="1"/>
</dbReference>
<dbReference type="Gene3D" id="1.10.287.480">
    <property type="entry name" value="helix hairpin bin"/>
    <property type="match status" value="1"/>
</dbReference>